<comment type="caution">
    <text evidence="1">The sequence shown here is derived from an EMBL/GenBank/DDBJ whole genome shotgun (WGS) entry which is preliminary data.</text>
</comment>
<gene>
    <name evidence="1" type="ORF">DC041_0012202</name>
</gene>
<accession>A0A430QFQ2</accession>
<dbReference type="InterPro" id="IPR050951">
    <property type="entry name" value="Retrovirus_Pol_polyprotein"/>
</dbReference>
<dbReference type="SUPFAM" id="SSF56672">
    <property type="entry name" value="DNA/RNA polymerases"/>
    <property type="match status" value="1"/>
</dbReference>
<dbReference type="PANTHER" id="PTHR37984">
    <property type="entry name" value="PROTEIN CBG26694"/>
    <property type="match status" value="1"/>
</dbReference>
<proteinExistence type="predicted"/>
<evidence type="ECO:0008006" key="3">
    <source>
        <dbReference type="Google" id="ProtNLM"/>
    </source>
</evidence>
<sequence length="112" mass="12673">MIKCSVKFRDVKPVFRPKRQVPYAAIDKVDKELDRLEKFGVIQPVNYSAWAAPIVVVQKANGVIRLCADFSTGLNDALENHSYPLPLPEDLFIKLNGGRFFLNLINLKLTSK</sequence>
<reference evidence="1 2" key="1">
    <citation type="journal article" date="2019" name="PLoS Pathog.">
        <title>Genome sequence of the bovine parasite Schistosoma bovis Tanzania.</title>
        <authorList>
            <person name="Oey H."/>
            <person name="Zakrzewski M."/>
            <person name="Gobert G."/>
            <person name="Gravermann K."/>
            <person name="Stoye J."/>
            <person name="Jones M."/>
            <person name="Mcmanus D."/>
            <person name="Krause L."/>
        </authorList>
    </citation>
    <scope>NUCLEOTIDE SEQUENCE [LARGE SCALE GENOMIC DNA]</scope>
    <source>
        <strain evidence="1 2">TAN1997</strain>
    </source>
</reference>
<dbReference type="EMBL" id="QMKO01001795">
    <property type="protein sequence ID" value="RTG86513.1"/>
    <property type="molecule type" value="Genomic_DNA"/>
</dbReference>
<dbReference type="PANTHER" id="PTHR37984:SF5">
    <property type="entry name" value="PROTEIN NYNRIN-LIKE"/>
    <property type="match status" value="1"/>
</dbReference>
<protein>
    <recommendedName>
        <fullName evidence="3">Reverse transcriptase domain-containing protein</fullName>
    </recommendedName>
</protein>
<dbReference type="Proteomes" id="UP000290809">
    <property type="component" value="Unassembled WGS sequence"/>
</dbReference>
<evidence type="ECO:0000313" key="2">
    <source>
        <dbReference type="Proteomes" id="UP000290809"/>
    </source>
</evidence>
<dbReference type="AlphaFoldDB" id="A0A430QFQ2"/>
<dbReference type="STRING" id="6184.A0A430QFQ2"/>
<name>A0A430QFQ2_SCHBO</name>
<organism evidence="1 2">
    <name type="scientific">Schistosoma bovis</name>
    <name type="common">Blood fluke</name>
    <dbReference type="NCBI Taxonomy" id="6184"/>
    <lineage>
        <taxon>Eukaryota</taxon>
        <taxon>Metazoa</taxon>
        <taxon>Spiralia</taxon>
        <taxon>Lophotrochozoa</taxon>
        <taxon>Platyhelminthes</taxon>
        <taxon>Trematoda</taxon>
        <taxon>Digenea</taxon>
        <taxon>Strigeidida</taxon>
        <taxon>Schistosomatoidea</taxon>
        <taxon>Schistosomatidae</taxon>
        <taxon>Schistosoma</taxon>
    </lineage>
</organism>
<dbReference type="Gene3D" id="3.10.10.10">
    <property type="entry name" value="HIV Type 1 Reverse Transcriptase, subunit A, domain 1"/>
    <property type="match status" value="1"/>
</dbReference>
<dbReference type="InterPro" id="IPR043502">
    <property type="entry name" value="DNA/RNA_pol_sf"/>
</dbReference>
<evidence type="ECO:0000313" key="1">
    <source>
        <dbReference type="EMBL" id="RTG86513.1"/>
    </source>
</evidence>
<keyword evidence="2" id="KW-1185">Reference proteome</keyword>